<comment type="caution">
    <text evidence="7">The sequence shown here is derived from an EMBL/GenBank/DDBJ whole genome shotgun (WGS) entry which is preliminary data.</text>
</comment>
<dbReference type="GO" id="GO:0022857">
    <property type="term" value="F:transmembrane transporter activity"/>
    <property type="evidence" value="ECO:0007669"/>
    <property type="project" value="InterPro"/>
</dbReference>
<evidence type="ECO:0000256" key="4">
    <source>
        <dbReference type="ARBA" id="ARBA00022989"/>
    </source>
</evidence>
<feature type="transmembrane region" description="Helical" evidence="6">
    <location>
        <begin position="436"/>
        <end position="457"/>
    </location>
</feature>
<dbReference type="SUPFAM" id="SSF103473">
    <property type="entry name" value="MFS general substrate transporter"/>
    <property type="match status" value="1"/>
</dbReference>
<evidence type="ECO:0000256" key="6">
    <source>
        <dbReference type="SAM" id="Phobius"/>
    </source>
</evidence>
<gene>
    <name evidence="7" type="ORF">B9Z65_3693</name>
</gene>
<feature type="transmembrane region" description="Helical" evidence="6">
    <location>
        <begin position="404"/>
        <end position="424"/>
    </location>
</feature>
<sequence>MPVSDNIDRQEQPKVMIVSDEGSEKAPSGLQQTLFDCADERRLLRTLDFHILPVLWILYLVNFIDRANIGNAKIQGMEQELVLTGQRFNIAVWVFNLGYLVAVVPLMAAFHKYGPKSLCLMMFCWGITVIGCGLVKRWEELVVCRLLEGMAEAAFIAGSAYIMSVYYKSDEYLTRFVIFCTAGIIAGAINGFLSSLIARMDGIAGYGAWRWIFIVEGCITILISLAAIPLIVPFPEDCTFLDPDQKEFMPARVQGERGHIVNGEISIRLILEQLKDWKIWTGIAMNLGATENANSVSNFQPTILRGLGYTAVQAQVHTIPVYITGAAFSLLFAYISARLHQRYVFYLLGWAVVATGLVVEIACPASAGVRYMGMFFIACGCYLAMPISIVWVSINAGTGLKRGVAIAAVVNFGTAGAFVSSNVFPKREEPRFRTGFSTGLRLACMGAVAATVTFVGCRRENKRQDGRAAERIEADGLRDASGGVRNPAFRFVL</sequence>
<keyword evidence="4 6" id="KW-1133">Transmembrane helix</keyword>
<keyword evidence="5 6" id="KW-0472">Membrane</keyword>
<proteinExistence type="predicted"/>
<dbReference type="GO" id="GO:0016020">
    <property type="term" value="C:membrane"/>
    <property type="evidence" value="ECO:0007669"/>
    <property type="project" value="UniProtKB-SubCell"/>
</dbReference>
<feature type="transmembrane region" description="Helical" evidence="6">
    <location>
        <begin position="147"/>
        <end position="167"/>
    </location>
</feature>
<keyword evidence="2" id="KW-0813">Transport</keyword>
<evidence type="ECO:0000256" key="1">
    <source>
        <dbReference type="ARBA" id="ARBA00004141"/>
    </source>
</evidence>
<dbReference type="OrthoDB" id="310895at2759"/>
<organism evidence="7 8">
    <name type="scientific">Elsinoe australis</name>
    <dbReference type="NCBI Taxonomy" id="40998"/>
    <lineage>
        <taxon>Eukaryota</taxon>
        <taxon>Fungi</taxon>
        <taxon>Dikarya</taxon>
        <taxon>Ascomycota</taxon>
        <taxon>Pezizomycotina</taxon>
        <taxon>Dothideomycetes</taxon>
        <taxon>Dothideomycetidae</taxon>
        <taxon>Myriangiales</taxon>
        <taxon>Elsinoaceae</taxon>
        <taxon>Elsinoe</taxon>
    </lineage>
</organism>
<feature type="transmembrane region" description="Helical" evidence="6">
    <location>
        <begin position="373"/>
        <end position="392"/>
    </location>
</feature>
<evidence type="ECO:0000256" key="3">
    <source>
        <dbReference type="ARBA" id="ARBA00022692"/>
    </source>
</evidence>
<accession>A0A2P8AFX5</accession>
<dbReference type="AlphaFoldDB" id="A0A2P8AFX5"/>
<dbReference type="InterPro" id="IPR011701">
    <property type="entry name" value="MFS"/>
</dbReference>
<feature type="transmembrane region" description="Helical" evidence="6">
    <location>
        <begin position="90"/>
        <end position="111"/>
    </location>
</feature>
<comment type="subcellular location">
    <subcellularLocation>
        <location evidence="1">Membrane</location>
        <topology evidence="1">Multi-pass membrane protein</topology>
    </subcellularLocation>
</comment>
<dbReference type="FunFam" id="1.20.1250.20:FF:000394">
    <property type="entry name" value="MFS general substrate transporter"/>
    <property type="match status" value="1"/>
</dbReference>
<feature type="transmembrane region" description="Helical" evidence="6">
    <location>
        <begin position="117"/>
        <end position="135"/>
    </location>
</feature>
<dbReference type="EMBL" id="NHZQ01000010">
    <property type="protein sequence ID" value="PSK59369.1"/>
    <property type="molecule type" value="Genomic_DNA"/>
</dbReference>
<feature type="transmembrane region" description="Helical" evidence="6">
    <location>
        <begin position="344"/>
        <end position="367"/>
    </location>
</feature>
<evidence type="ECO:0000256" key="5">
    <source>
        <dbReference type="ARBA" id="ARBA00023136"/>
    </source>
</evidence>
<evidence type="ECO:0000313" key="8">
    <source>
        <dbReference type="Proteomes" id="UP000243723"/>
    </source>
</evidence>
<protein>
    <recommendedName>
        <fullName evidence="9">MFS general substrate transporter</fullName>
    </recommendedName>
</protein>
<feature type="transmembrane region" description="Helical" evidence="6">
    <location>
        <begin position="173"/>
        <end position="197"/>
    </location>
</feature>
<evidence type="ECO:0000256" key="2">
    <source>
        <dbReference type="ARBA" id="ARBA00022448"/>
    </source>
</evidence>
<feature type="transmembrane region" description="Helical" evidence="6">
    <location>
        <begin position="209"/>
        <end position="232"/>
    </location>
</feature>
<name>A0A2P8AFX5_9PEZI</name>
<keyword evidence="8" id="KW-1185">Reference proteome</keyword>
<dbReference type="PANTHER" id="PTHR43791">
    <property type="entry name" value="PERMEASE-RELATED"/>
    <property type="match status" value="1"/>
</dbReference>
<feature type="transmembrane region" description="Helical" evidence="6">
    <location>
        <begin position="319"/>
        <end position="337"/>
    </location>
</feature>
<dbReference type="InterPro" id="IPR036259">
    <property type="entry name" value="MFS_trans_sf"/>
</dbReference>
<evidence type="ECO:0008006" key="9">
    <source>
        <dbReference type="Google" id="ProtNLM"/>
    </source>
</evidence>
<dbReference type="Gene3D" id="1.20.1250.20">
    <property type="entry name" value="MFS general substrate transporter like domains"/>
    <property type="match status" value="2"/>
</dbReference>
<dbReference type="Pfam" id="PF07690">
    <property type="entry name" value="MFS_1"/>
    <property type="match status" value="1"/>
</dbReference>
<dbReference type="Proteomes" id="UP000243723">
    <property type="component" value="Unassembled WGS sequence"/>
</dbReference>
<keyword evidence="3 6" id="KW-0812">Transmembrane</keyword>
<dbReference type="PANTHER" id="PTHR43791:SF52">
    <property type="entry name" value="TRANSPORTER, PUTATIVE (AFU_ORTHOLOGUE AFUA_1G11820)-RELATED"/>
    <property type="match status" value="1"/>
</dbReference>
<reference evidence="7 8" key="1">
    <citation type="submission" date="2017-05" db="EMBL/GenBank/DDBJ databases">
        <title>Draft genome sequence of Elsinoe australis.</title>
        <authorList>
            <person name="Cheng Q."/>
        </authorList>
    </citation>
    <scope>NUCLEOTIDE SEQUENCE [LARGE SCALE GENOMIC DNA]</scope>
    <source>
        <strain evidence="7 8">NL1</strain>
    </source>
</reference>
<evidence type="ECO:0000313" key="7">
    <source>
        <dbReference type="EMBL" id="PSK59369.1"/>
    </source>
</evidence>